<evidence type="ECO:0000313" key="1">
    <source>
        <dbReference type="EMBL" id="JAH94993.1"/>
    </source>
</evidence>
<reference evidence="1" key="1">
    <citation type="submission" date="2014-11" db="EMBL/GenBank/DDBJ databases">
        <authorList>
            <person name="Amaro Gonzalez C."/>
        </authorList>
    </citation>
    <scope>NUCLEOTIDE SEQUENCE</scope>
</reference>
<sequence length="47" mass="5183">MTKGNYVTAMMAFFVTMGSTSFKISPAAILDTGILQFYDFHPLHHSG</sequence>
<dbReference type="AlphaFoldDB" id="A0A0E9WZX4"/>
<organism evidence="1">
    <name type="scientific">Anguilla anguilla</name>
    <name type="common">European freshwater eel</name>
    <name type="synonym">Muraena anguilla</name>
    <dbReference type="NCBI Taxonomy" id="7936"/>
    <lineage>
        <taxon>Eukaryota</taxon>
        <taxon>Metazoa</taxon>
        <taxon>Chordata</taxon>
        <taxon>Craniata</taxon>
        <taxon>Vertebrata</taxon>
        <taxon>Euteleostomi</taxon>
        <taxon>Actinopterygii</taxon>
        <taxon>Neopterygii</taxon>
        <taxon>Teleostei</taxon>
        <taxon>Anguilliformes</taxon>
        <taxon>Anguillidae</taxon>
        <taxon>Anguilla</taxon>
    </lineage>
</organism>
<dbReference type="EMBL" id="GBXM01013584">
    <property type="protein sequence ID" value="JAH94993.1"/>
    <property type="molecule type" value="Transcribed_RNA"/>
</dbReference>
<proteinExistence type="predicted"/>
<protein>
    <submittedName>
        <fullName evidence="1">Uncharacterized protein</fullName>
    </submittedName>
</protein>
<reference evidence="1" key="2">
    <citation type="journal article" date="2015" name="Fish Shellfish Immunol.">
        <title>Early steps in the European eel (Anguilla anguilla)-Vibrio vulnificus interaction in the gills: Role of the RtxA13 toxin.</title>
        <authorList>
            <person name="Callol A."/>
            <person name="Pajuelo D."/>
            <person name="Ebbesson L."/>
            <person name="Teles M."/>
            <person name="MacKenzie S."/>
            <person name="Amaro C."/>
        </authorList>
    </citation>
    <scope>NUCLEOTIDE SEQUENCE</scope>
</reference>
<accession>A0A0E9WZX4</accession>
<name>A0A0E9WZX4_ANGAN</name>